<dbReference type="RefSeq" id="XP_062794833.1">
    <property type="nucleotide sequence ID" value="XM_062938782.1"/>
</dbReference>
<accession>A0ABZ1D9J1</accession>
<evidence type="ECO:0000313" key="2">
    <source>
        <dbReference type="EMBL" id="WRT70094.1"/>
    </source>
</evidence>
<dbReference type="GeneID" id="87959218"/>
<sequence length="157" mass="17057">MSDHEQSCKTTFIAFGNNVNGNLDPTCSSIIQEPTDITSKVSCRRVFWTSWTCSIGQEPWLLWGNNSSSQKVKPTSLHLVGSIKRVIGFDHPQAFLLDNGFVRNLEGVKSSTTWDDAVLTATGTVYGCKGETAGLNGTNSDARPQGIPLSISRRPVP</sequence>
<evidence type="ECO:0000256" key="1">
    <source>
        <dbReference type="SAM" id="MobiDB-lite"/>
    </source>
</evidence>
<feature type="region of interest" description="Disordered" evidence="1">
    <location>
        <begin position="133"/>
        <end position="157"/>
    </location>
</feature>
<dbReference type="Proteomes" id="UP001329825">
    <property type="component" value="Chromosome 10"/>
</dbReference>
<protein>
    <submittedName>
        <fullName evidence="2">Uncharacterized protein</fullName>
    </submittedName>
</protein>
<proteinExistence type="predicted"/>
<reference evidence="2 3" key="1">
    <citation type="submission" date="2024-01" db="EMBL/GenBank/DDBJ databases">
        <title>Comparative genomics of Cryptococcus and Kwoniella reveals pathogenesis evolution and contrasting modes of karyotype evolution via chromosome fusion or intercentromeric recombination.</title>
        <authorList>
            <person name="Coelho M.A."/>
            <person name="David-Palma M."/>
            <person name="Shea T."/>
            <person name="Bowers K."/>
            <person name="McGinley-Smith S."/>
            <person name="Mohammad A.W."/>
            <person name="Gnirke A."/>
            <person name="Yurkov A.M."/>
            <person name="Nowrousian M."/>
            <person name="Sun S."/>
            <person name="Cuomo C.A."/>
            <person name="Heitman J."/>
        </authorList>
    </citation>
    <scope>NUCLEOTIDE SEQUENCE [LARGE SCALE GENOMIC DNA]</scope>
    <source>
        <strain evidence="2">CBS 11374</strain>
    </source>
</reference>
<gene>
    <name evidence="2" type="ORF">IL334_007088</name>
</gene>
<keyword evidence="3" id="KW-1185">Reference proteome</keyword>
<dbReference type="EMBL" id="CP141890">
    <property type="protein sequence ID" value="WRT70094.1"/>
    <property type="molecule type" value="Genomic_DNA"/>
</dbReference>
<name>A0ABZ1D9J1_9TREE</name>
<organism evidence="2 3">
    <name type="scientific">Kwoniella shivajii</name>
    <dbReference type="NCBI Taxonomy" id="564305"/>
    <lineage>
        <taxon>Eukaryota</taxon>
        <taxon>Fungi</taxon>
        <taxon>Dikarya</taxon>
        <taxon>Basidiomycota</taxon>
        <taxon>Agaricomycotina</taxon>
        <taxon>Tremellomycetes</taxon>
        <taxon>Tremellales</taxon>
        <taxon>Cryptococcaceae</taxon>
        <taxon>Kwoniella</taxon>
    </lineage>
</organism>
<evidence type="ECO:0000313" key="3">
    <source>
        <dbReference type="Proteomes" id="UP001329825"/>
    </source>
</evidence>